<evidence type="ECO:0000313" key="2">
    <source>
        <dbReference type="Proteomes" id="UP000324585"/>
    </source>
</evidence>
<accession>A0A5J4YU82</accession>
<proteinExistence type="predicted"/>
<evidence type="ECO:0000313" key="1">
    <source>
        <dbReference type="EMBL" id="KAA8494748.1"/>
    </source>
</evidence>
<organism evidence="1 2">
    <name type="scientific">Porphyridium purpureum</name>
    <name type="common">Red alga</name>
    <name type="synonym">Porphyridium cruentum</name>
    <dbReference type="NCBI Taxonomy" id="35688"/>
    <lineage>
        <taxon>Eukaryota</taxon>
        <taxon>Rhodophyta</taxon>
        <taxon>Bangiophyceae</taxon>
        <taxon>Porphyridiales</taxon>
        <taxon>Porphyridiaceae</taxon>
        <taxon>Porphyridium</taxon>
    </lineage>
</organism>
<gene>
    <name evidence="1" type="ORF">FVE85_2989</name>
</gene>
<protein>
    <submittedName>
        <fullName evidence="1">Uncharacterized protein</fullName>
    </submittedName>
</protein>
<name>A0A5J4YU82_PORPP</name>
<dbReference type="Proteomes" id="UP000324585">
    <property type="component" value="Unassembled WGS sequence"/>
</dbReference>
<dbReference type="EMBL" id="VRMN01000004">
    <property type="protein sequence ID" value="KAA8494748.1"/>
    <property type="molecule type" value="Genomic_DNA"/>
</dbReference>
<dbReference type="AlphaFoldDB" id="A0A5J4YU82"/>
<reference evidence="2" key="1">
    <citation type="journal article" date="2019" name="Nat. Commun.">
        <title>Expansion of phycobilisome linker gene families in mesophilic red algae.</title>
        <authorList>
            <person name="Lee J."/>
            <person name="Kim D."/>
            <person name="Bhattacharya D."/>
            <person name="Yoon H.S."/>
        </authorList>
    </citation>
    <scope>NUCLEOTIDE SEQUENCE [LARGE SCALE GENOMIC DNA]</scope>
    <source>
        <strain evidence="2">CCMP 1328</strain>
    </source>
</reference>
<sequence>MAFAGLPVRPAGVATRSPCMVRMCQSGSGSGPGLEARSTTRRDLLSGMMVAALALTAPQAARADRNPAQVREARDRYLPRIEALRDALLEARELLKQGKTADAAQILEGKVVVRAQKGMDILPGIYSDSAISERTYRLKQLNGLIVDAITQARQASAAGAQAEAETALADALQKLVYYCAGVQAKSILPSI</sequence>
<comment type="caution">
    <text evidence="1">The sequence shown here is derived from an EMBL/GenBank/DDBJ whole genome shotgun (WGS) entry which is preliminary data.</text>
</comment>
<keyword evidence="2" id="KW-1185">Reference proteome</keyword>